<dbReference type="Proteomes" id="UP000194280">
    <property type="component" value="Unassembled WGS sequence"/>
</dbReference>
<comment type="similarity">
    <text evidence="3">Belongs to the RNase PH family.</text>
</comment>
<evidence type="ECO:0000256" key="7">
    <source>
        <dbReference type="ARBA" id="ARBA00022835"/>
    </source>
</evidence>
<dbReference type="FunFam" id="3.30.230.70:FF:000005">
    <property type="entry name" value="Exosome complex component RRP45"/>
    <property type="match status" value="1"/>
</dbReference>
<dbReference type="GO" id="GO:0034476">
    <property type="term" value="P:U5 snRNA 3'-end processing"/>
    <property type="evidence" value="ECO:0007669"/>
    <property type="project" value="TreeGrafter"/>
</dbReference>
<keyword evidence="6" id="KW-0698">rRNA processing</keyword>
<evidence type="ECO:0000256" key="9">
    <source>
        <dbReference type="ARBA" id="ARBA00023242"/>
    </source>
</evidence>
<dbReference type="VEuPathDB" id="FungiDB:BTJ68_15099"/>
<dbReference type="GO" id="GO:0035925">
    <property type="term" value="F:mRNA 3'-UTR AU-rich region binding"/>
    <property type="evidence" value="ECO:0007669"/>
    <property type="project" value="TreeGrafter"/>
</dbReference>
<dbReference type="GO" id="GO:0071035">
    <property type="term" value="P:nuclear polyadenylation-dependent rRNA catabolic process"/>
    <property type="evidence" value="ECO:0007669"/>
    <property type="project" value="TreeGrafter"/>
</dbReference>
<organism evidence="13 14">
    <name type="scientific">Hortaea werneckii EXF-2000</name>
    <dbReference type="NCBI Taxonomy" id="1157616"/>
    <lineage>
        <taxon>Eukaryota</taxon>
        <taxon>Fungi</taxon>
        <taxon>Dikarya</taxon>
        <taxon>Ascomycota</taxon>
        <taxon>Pezizomycotina</taxon>
        <taxon>Dothideomycetes</taxon>
        <taxon>Dothideomycetidae</taxon>
        <taxon>Mycosphaerellales</taxon>
        <taxon>Teratosphaeriaceae</taxon>
        <taxon>Hortaea</taxon>
    </lineage>
</organism>
<evidence type="ECO:0000256" key="10">
    <source>
        <dbReference type="ARBA" id="ARBA00077933"/>
    </source>
</evidence>
<feature type="domain" description="Exoribonuclease phosphorolytic" evidence="12">
    <location>
        <begin position="194"/>
        <end position="260"/>
    </location>
</feature>
<evidence type="ECO:0000256" key="6">
    <source>
        <dbReference type="ARBA" id="ARBA00022552"/>
    </source>
</evidence>
<dbReference type="GO" id="GO:0000467">
    <property type="term" value="P:exonucleolytic trimming to generate mature 3'-end of 5.8S rRNA from tricistronic rRNA transcript (SSU-rRNA, 5.8S rRNA, LSU-rRNA)"/>
    <property type="evidence" value="ECO:0007669"/>
    <property type="project" value="TreeGrafter"/>
</dbReference>
<dbReference type="GO" id="GO:0034473">
    <property type="term" value="P:U1 snRNA 3'-end processing"/>
    <property type="evidence" value="ECO:0007669"/>
    <property type="project" value="TreeGrafter"/>
</dbReference>
<keyword evidence="8" id="KW-0694">RNA-binding</keyword>
<dbReference type="GO" id="GO:0034475">
    <property type="term" value="P:U4 snRNA 3'-end processing"/>
    <property type="evidence" value="ECO:0007669"/>
    <property type="project" value="TreeGrafter"/>
</dbReference>
<evidence type="ECO:0000259" key="11">
    <source>
        <dbReference type="Pfam" id="PF01138"/>
    </source>
</evidence>
<dbReference type="InterPro" id="IPR001247">
    <property type="entry name" value="ExoRNase_PH_dom1"/>
</dbReference>
<dbReference type="EMBL" id="MUNK01000401">
    <property type="protein sequence ID" value="OTA22122.1"/>
    <property type="molecule type" value="Genomic_DNA"/>
</dbReference>
<evidence type="ECO:0000256" key="4">
    <source>
        <dbReference type="ARBA" id="ARBA00019572"/>
    </source>
</evidence>
<dbReference type="FunCoup" id="A0A1Z5SMQ0">
    <property type="interactions" value="1641"/>
</dbReference>
<dbReference type="GO" id="GO:0000177">
    <property type="term" value="C:cytoplasmic exosome (RNase complex)"/>
    <property type="evidence" value="ECO:0007669"/>
    <property type="project" value="TreeGrafter"/>
</dbReference>
<evidence type="ECO:0000313" key="13">
    <source>
        <dbReference type="EMBL" id="OTA22122.1"/>
    </source>
</evidence>
<dbReference type="SUPFAM" id="SSF54211">
    <property type="entry name" value="Ribosomal protein S5 domain 2-like"/>
    <property type="match status" value="1"/>
</dbReference>
<reference evidence="13 14" key="1">
    <citation type="submission" date="2017-01" db="EMBL/GenBank/DDBJ databases">
        <title>The recent genome duplication of the halophilic yeast Hortaea werneckii: insights from long-read sequencing.</title>
        <authorList>
            <person name="Sinha S."/>
            <person name="Flibotte S."/>
            <person name="Neira M."/>
            <person name="Lenassi M."/>
            <person name="Gostincar C."/>
            <person name="Stajich J.E."/>
            <person name="Nislow C.E."/>
        </authorList>
    </citation>
    <scope>NUCLEOTIDE SEQUENCE [LARGE SCALE GENOMIC DNA]</scope>
    <source>
        <strain evidence="13 14">EXF-2000</strain>
    </source>
</reference>
<dbReference type="PANTHER" id="PTHR11097">
    <property type="entry name" value="EXOSOME COMPLEX EXONUCLEASE RIBOSOMAL RNA PROCESSING PROTEIN"/>
    <property type="match status" value="1"/>
</dbReference>
<dbReference type="GO" id="GO:0071028">
    <property type="term" value="P:nuclear mRNA surveillance"/>
    <property type="evidence" value="ECO:0007669"/>
    <property type="project" value="TreeGrafter"/>
</dbReference>
<evidence type="ECO:0000256" key="2">
    <source>
        <dbReference type="ARBA" id="ARBA00004604"/>
    </source>
</evidence>
<comment type="caution">
    <text evidence="13">The sequence shown here is derived from an EMBL/GenBank/DDBJ whole genome shotgun (WGS) entry which is preliminary data.</text>
</comment>
<dbReference type="InterPro" id="IPR050590">
    <property type="entry name" value="Exosome_comp_Rrp42_subfam"/>
</dbReference>
<dbReference type="OrthoDB" id="10264038at2759"/>
<dbReference type="SUPFAM" id="SSF55666">
    <property type="entry name" value="Ribonuclease PH domain 2-like"/>
    <property type="match status" value="1"/>
</dbReference>
<evidence type="ECO:0000256" key="8">
    <source>
        <dbReference type="ARBA" id="ARBA00022884"/>
    </source>
</evidence>
<dbReference type="GO" id="GO:0071038">
    <property type="term" value="P:TRAMP-dependent tRNA surveillance pathway"/>
    <property type="evidence" value="ECO:0007669"/>
    <property type="project" value="TreeGrafter"/>
</dbReference>
<dbReference type="CDD" id="cd11368">
    <property type="entry name" value="RNase_PH_RRP45"/>
    <property type="match status" value="1"/>
</dbReference>
<dbReference type="InterPro" id="IPR033100">
    <property type="entry name" value="Rrp45"/>
</dbReference>
<dbReference type="InterPro" id="IPR020568">
    <property type="entry name" value="Ribosomal_Su5_D2-typ_SF"/>
</dbReference>
<evidence type="ECO:0000256" key="5">
    <source>
        <dbReference type="ARBA" id="ARBA00022490"/>
    </source>
</evidence>
<evidence type="ECO:0000256" key="3">
    <source>
        <dbReference type="ARBA" id="ARBA00006678"/>
    </source>
</evidence>
<dbReference type="InParanoid" id="A0A1Z5SMQ0"/>
<dbReference type="GO" id="GO:0016075">
    <property type="term" value="P:rRNA catabolic process"/>
    <property type="evidence" value="ECO:0007669"/>
    <property type="project" value="TreeGrafter"/>
</dbReference>
<dbReference type="InterPro" id="IPR015847">
    <property type="entry name" value="ExoRNase_PH_dom2"/>
</dbReference>
<dbReference type="STRING" id="1157616.A0A1Z5SMQ0"/>
<sequence length="295" mass="32934">MPAEAQPSTNESAFLLSALRENIRLDNRPFDAYRPISLSFPQLPDQYGVADVRLGKTRVLCNISSEVVAPYADRKFEGLFTINCELSPMGSTAFEAGRTDQLPLPLSRLLEKTIRRSGALDTESLCIIAGQKCFHVRADLHVLDHDGNLLDACCVALVAALLHYRRPDVEVKGEEVTVFDPRERDPVKLNLHHSPFCVTLSYFYSGEIVLQDANLLEEQCKEGEVIVGINRFGEVCQIAKYGGAPVEGLEMLKCVSAALERVKMLDGLVKEALRKDDEWRDRGGVMKELRAENER</sequence>
<dbReference type="GO" id="GO:0000176">
    <property type="term" value="C:nuclear exosome (RNase complex)"/>
    <property type="evidence" value="ECO:0007669"/>
    <property type="project" value="UniProtKB-ARBA"/>
</dbReference>
<keyword evidence="9" id="KW-0539">Nucleus</keyword>
<protein>
    <recommendedName>
        <fullName evidence="4">Exosome complex component RRP45</fullName>
    </recommendedName>
    <alternativeName>
        <fullName evidence="10">Ribosomal RNA-processing protein 45</fullName>
    </alternativeName>
</protein>
<proteinExistence type="inferred from homology"/>
<dbReference type="InterPro" id="IPR036345">
    <property type="entry name" value="ExoRNase_PH_dom2_sf"/>
</dbReference>
<name>A0A1Z5SMQ0_HORWE</name>
<dbReference type="Pfam" id="PF03725">
    <property type="entry name" value="RNase_PH_C"/>
    <property type="match status" value="1"/>
</dbReference>
<dbReference type="Pfam" id="PF01138">
    <property type="entry name" value="RNase_PH"/>
    <property type="match status" value="1"/>
</dbReference>
<feature type="domain" description="Exoribonuclease phosphorolytic" evidence="11">
    <location>
        <begin position="33"/>
        <end position="167"/>
    </location>
</feature>
<keyword evidence="5" id="KW-0963">Cytoplasm</keyword>
<keyword evidence="7" id="KW-0271">Exosome</keyword>
<accession>A0A1Z5SMQ0</accession>
<evidence type="ECO:0000313" key="14">
    <source>
        <dbReference type="Proteomes" id="UP000194280"/>
    </source>
</evidence>
<evidence type="ECO:0000256" key="1">
    <source>
        <dbReference type="ARBA" id="ARBA00004496"/>
    </source>
</evidence>
<keyword evidence="14" id="KW-1185">Reference proteome</keyword>
<comment type="subcellular location">
    <subcellularLocation>
        <location evidence="1">Cytoplasm</location>
    </subcellularLocation>
    <subcellularLocation>
        <location evidence="2">Nucleus</location>
        <location evidence="2">Nucleolus</location>
    </subcellularLocation>
</comment>
<dbReference type="Gene3D" id="3.30.230.70">
    <property type="entry name" value="GHMP Kinase, N-terminal domain"/>
    <property type="match status" value="1"/>
</dbReference>
<dbReference type="InterPro" id="IPR027408">
    <property type="entry name" value="PNPase/RNase_PH_dom_sf"/>
</dbReference>
<dbReference type="AlphaFoldDB" id="A0A1Z5SMQ0"/>
<evidence type="ECO:0000259" key="12">
    <source>
        <dbReference type="Pfam" id="PF03725"/>
    </source>
</evidence>
<dbReference type="GO" id="GO:0005730">
    <property type="term" value="C:nucleolus"/>
    <property type="evidence" value="ECO:0007669"/>
    <property type="project" value="UniProtKB-SubCell"/>
</dbReference>
<gene>
    <name evidence="13" type="ORF">BTJ68_15099</name>
</gene>
<dbReference type="PANTHER" id="PTHR11097:SF14">
    <property type="entry name" value="EXOSOME COMPLEX COMPONENT RRP45"/>
    <property type="match status" value="1"/>
</dbReference>